<dbReference type="PANTHER" id="PTHR37210">
    <property type="entry name" value="EXPRESSED PROTEIN"/>
    <property type="match status" value="1"/>
</dbReference>
<feature type="region of interest" description="Disordered" evidence="1">
    <location>
        <begin position="1"/>
        <end position="30"/>
    </location>
</feature>
<sequence>MAIATSCCLNLPPPTPTSRPSSLQASSNTKNTEVAWFKNEKWRSQCVLGMACIIIGLEMDLARQGNLAMAQDLRLSLVESKQIPKGHRWSERRMCPPWRLNALETIVPENLPRPSSRRRWEEIGYSKNAPAPAPAPSPAQAQAQAIKVIVRSSNNCFTM</sequence>
<keyword evidence="3" id="KW-1185">Reference proteome</keyword>
<name>A0A6A6LQP5_HEVBR</name>
<reference evidence="2 3" key="1">
    <citation type="journal article" date="2020" name="Mol. Plant">
        <title>The Chromosome-Based Rubber Tree Genome Provides New Insights into Spurge Genome Evolution and Rubber Biosynthesis.</title>
        <authorList>
            <person name="Liu J."/>
            <person name="Shi C."/>
            <person name="Shi C.C."/>
            <person name="Li W."/>
            <person name="Zhang Q.J."/>
            <person name="Zhang Y."/>
            <person name="Li K."/>
            <person name="Lu H.F."/>
            <person name="Shi C."/>
            <person name="Zhu S.T."/>
            <person name="Xiao Z.Y."/>
            <person name="Nan H."/>
            <person name="Yue Y."/>
            <person name="Zhu X.G."/>
            <person name="Wu Y."/>
            <person name="Hong X.N."/>
            <person name="Fan G.Y."/>
            <person name="Tong Y."/>
            <person name="Zhang D."/>
            <person name="Mao C.L."/>
            <person name="Liu Y.L."/>
            <person name="Hao S.J."/>
            <person name="Liu W.Q."/>
            <person name="Lv M.Q."/>
            <person name="Zhang H.B."/>
            <person name="Liu Y."/>
            <person name="Hu-Tang G.R."/>
            <person name="Wang J.P."/>
            <person name="Wang J.H."/>
            <person name="Sun Y.H."/>
            <person name="Ni S.B."/>
            <person name="Chen W.B."/>
            <person name="Zhang X.C."/>
            <person name="Jiao Y.N."/>
            <person name="Eichler E.E."/>
            <person name="Li G.H."/>
            <person name="Liu X."/>
            <person name="Gao L.Z."/>
        </authorList>
    </citation>
    <scope>NUCLEOTIDE SEQUENCE [LARGE SCALE GENOMIC DNA]</scope>
    <source>
        <strain evidence="3">cv. GT1</strain>
        <tissue evidence="2">Leaf</tissue>
    </source>
</reference>
<dbReference type="EMBL" id="JAAGAX010000009">
    <property type="protein sequence ID" value="KAF2303751.1"/>
    <property type="molecule type" value="Genomic_DNA"/>
</dbReference>
<dbReference type="Proteomes" id="UP000467840">
    <property type="component" value="Chromosome 16"/>
</dbReference>
<dbReference type="PANTHER" id="PTHR37210:SF2">
    <property type="entry name" value="PROTEIN CHLOROPLAST VESICULATION"/>
    <property type="match status" value="1"/>
</dbReference>
<dbReference type="AlphaFoldDB" id="A0A6A6LQP5"/>
<accession>A0A6A6LQP5</accession>
<protein>
    <submittedName>
        <fullName evidence="2">Uncharacterized protein</fullName>
    </submittedName>
</protein>
<evidence type="ECO:0000313" key="2">
    <source>
        <dbReference type="EMBL" id="KAF2303751.1"/>
    </source>
</evidence>
<organism evidence="2 3">
    <name type="scientific">Hevea brasiliensis</name>
    <name type="common">Para rubber tree</name>
    <name type="synonym">Siphonia brasiliensis</name>
    <dbReference type="NCBI Taxonomy" id="3981"/>
    <lineage>
        <taxon>Eukaryota</taxon>
        <taxon>Viridiplantae</taxon>
        <taxon>Streptophyta</taxon>
        <taxon>Embryophyta</taxon>
        <taxon>Tracheophyta</taxon>
        <taxon>Spermatophyta</taxon>
        <taxon>Magnoliopsida</taxon>
        <taxon>eudicotyledons</taxon>
        <taxon>Gunneridae</taxon>
        <taxon>Pentapetalae</taxon>
        <taxon>rosids</taxon>
        <taxon>fabids</taxon>
        <taxon>Malpighiales</taxon>
        <taxon>Euphorbiaceae</taxon>
        <taxon>Crotonoideae</taxon>
        <taxon>Micrandreae</taxon>
        <taxon>Hevea</taxon>
    </lineage>
</organism>
<evidence type="ECO:0000256" key="1">
    <source>
        <dbReference type="SAM" id="MobiDB-lite"/>
    </source>
</evidence>
<proteinExistence type="predicted"/>
<gene>
    <name evidence="2" type="ORF">GH714_023256</name>
</gene>
<comment type="caution">
    <text evidence="2">The sequence shown here is derived from an EMBL/GenBank/DDBJ whole genome shotgun (WGS) entry which is preliminary data.</text>
</comment>
<evidence type="ECO:0000313" key="3">
    <source>
        <dbReference type="Proteomes" id="UP000467840"/>
    </source>
</evidence>
<dbReference type="InterPro" id="IPR053350">
    <property type="entry name" value="CV_Inducer"/>
</dbReference>